<protein>
    <submittedName>
        <fullName evidence="1">Uncharacterized protein</fullName>
    </submittedName>
</protein>
<sequence>MSLKSKEKNSNYRSFLLLNSTITYY</sequence>
<proteinExistence type="predicted"/>
<name>A0A0A9FMI0_ARUDO</name>
<dbReference type="EMBL" id="GBRH01184329">
    <property type="protein sequence ID" value="JAE13567.1"/>
    <property type="molecule type" value="Transcribed_RNA"/>
</dbReference>
<accession>A0A0A9FMI0</accession>
<evidence type="ECO:0000313" key="1">
    <source>
        <dbReference type="EMBL" id="JAE13567.1"/>
    </source>
</evidence>
<dbReference type="AlphaFoldDB" id="A0A0A9FMI0"/>
<reference evidence="1" key="1">
    <citation type="submission" date="2014-09" db="EMBL/GenBank/DDBJ databases">
        <authorList>
            <person name="Magalhaes I.L.F."/>
            <person name="Oliveira U."/>
            <person name="Santos F.R."/>
            <person name="Vidigal T.H.D.A."/>
            <person name="Brescovit A.D."/>
            <person name="Santos A.J."/>
        </authorList>
    </citation>
    <scope>NUCLEOTIDE SEQUENCE</scope>
    <source>
        <tissue evidence="1">Shoot tissue taken approximately 20 cm above the soil surface</tissue>
    </source>
</reference>
<reference evidence="1" key="2">
    <citation type="journal article" date="2015" name="Data Brief">
        <title>Shoot transcriptome of the giant reed, Arundo donax.</title>
        <authorList>
            <person name="Barrero R.A."/>
            <person name="Guerrero F.D."/>
            <person name="Moolhuijzen P."/>
            <person name="Goolsby J.A."/>
            <person name="Tidwell J."/>
            <person name="Bellgard S.E."/>
            <person name="Bellgard M.I."/>
        </authorList>
    </citation>
    <scope>NUCLEOTIDE SEQUENCE</scope>
    <source>
        <tissue evidence="1">Shoot tissue taken approximately 20 cm above the soil surface</tissue>
    </source>
</reference>
<organism evidence="1">
    <name type="scientific">Arundo donax</name>
    <name type="common">Giant reed</name>
    <name type="synonym">Donax arundinaceus</name>
    <dbReference type="NCBI Taxonomy" id="35708"/>
    <lineage>
        <taxon>Eukaryota</taxon>
        <taxon>Viridiplantae</taxon>
        <taxon>Streptophyta</taxon>
        <taxon>Embryophyta</taxon>
        <taxon>Tracheophyta</taxon>
        <taxon>Spermatophyta</taxon>
        <taxon>Magnoliopsida</taxon>
        <taxon>Liliopsida</taxon>
        <taxon>Poales</taxon>
        <taxon>Poaceae</taxon>
        <taxon>PACMAD clade</taxon>
        <taxon>Arundinoideae</taxon>
        <taxon>Arundineae</taxon>
        <taxon>Arundo</taxon>
    </lineage>
</organism>